<keyword evidence="2" id="KW-1185">Reference proteome</keyword>
<organism evidence="1 2">
    <name type="scientific">Glossina palpalis gambiensis</name>
    <dbReference type="NCBI Taxonomy" id="67801"/>
    <lineage>
        <taxon>Eukaryota</taxon>
        <taxon>Metazoa</taxon>
        <taxon>Ecdysozoa</taxon>
        <taxon>Arthropoda</taxon>
        <taxon>Hexapoda</taxon>
        <taxon>Insecta</taxon>
        <taxon>Pterygota</taxon>
        <taxon>Neoptera</taxon>
        <taxon>Endopterygota</taxon>
        <taxon>Diptera</taxon>
        <taxon>Brachycera</taxon>
        <taxon>Muscomorpha</taxon>
        <taxon>Hippoboscoidea</taxon>
        <taxon>Glossinidae</taxon>
        <taxon>Glossina</taxon>
    </lineage>
</organism>
<reference evidence="1" key="2">
    <citation type="submission" date="2020-05" db="UniProtKB">
        <authorList>
            <consortium name="EnsemblMetazoa"/>
        </authorList>
    </citation>
    <scope>IDENTIFICATION</scope>
    <source>
        <strain evidence="1">IAEA</strain>
    </source>
</reference>
<dbReference type="AlphaFoldDB" id="A0A1B0B0Y7"/>
<proteinExistence type="predicted"/>
<dbReference type="Proteomes" id="UP000092460">
    <property type="component" value="Unassembled WGS sequence"/>
</dbReference>
<evidence type="ECO:0000313" key="1">
    <source>
        <dbReference type="EnsemblMetazoa" id="GPPI015199-PA"/>
    </source>
</evidence>
<reference evidence="2" key="1">
    <citation type="submission" date="2015-01" db="EMBL/GenBank/DDBJ databases">
        <authorList>
            <person name="Aksoy S."/>
            <person name="Warren W."/>
            <person name="Wilson R.K."/>
        </authorList>
    </citation>
    <scope>NUCLEOTIDE SEQUENCE [LARGE SCALE GENOMIC DNA]</scope>
    <source>
        <strain evidence="2">IAEA</strain>
    </source>
</reference>
<protein>
    <submittedName>
        <fullName evidence="1">Uncharacterized protein</fullName>
    </submittedName>
</protein>
<sequence length="152" mass="18129">MGHDTKDPVRDDSTCSRQHTMTSYALKKVESLHCRHYFHNDSYQYPHCIRQTEGTKFGVFCRSLTLRSCFQLILPQYIETILIFNIEFFVKSDNAKLNIFRHFEAHYKPFNEIIKFFQVLKVNHKSCKTLRKRFQSYLEDIKHSTKNGLSKV</sequence>
<dbReference type="EnsemblMetazoa" id="GPPI015199-RA">
    <property type="protein sequence ID" value="GPPI015199-PA"/>
    <property type="gene ID" value="GPPI015199"/>
</dbReference>
<dbReference type="EMBL" id="JXJN01006904">
    <property type="status" value="NOT_ANNOTATED_CDS"/>
    <property type="molecule type" value="Genomic_DNA"/>
</dbReference>
<dbReference type="VEuPathDB" id="VectorBase:GPPI015199"/>
<name>A0A1B0B0Y7_9MUSC</name>
<evidence type="ECO:0000313" key="2">
    <source>
        <dbReference type="Proteomes" id="UP000092460"/>
    </source>
</evidence>
<accession>A0A1B0B0Y7</accession>